<evidence type="ECO:0000256" key="2">
    <source>
        <dbReference type="ARBA" id="ARBA00022692"/>
    </source>
</evidence>
<dbReference type="SUPFAM" id="SSF81660">
    <property type="entry name" value="Metal cation-transporting ATPase, ATP-binding domain N"/>
    <property type="match status" value="1"/>
</dbReference>
<dbReference type="Gene3D" id="3.40.1110.10">
    <property type="entry name" value="Calcium-transporting ATPase, cytoplasmic domain N"/>
    <property type="match status" value="1"/>
</dbReference>
<keyword evidence="5" id="KW-0472">Membrane</keyword>
<dbReference type="Gene3D" id="1.20.1110.10">
    <property type="entry name" value="Calcium-transporting ATPase, transmembrane domain"/>
    <property type="match status" value="1"/>
</dbReference>
<dbReference type="GO" id="GO:0016887">
    <property type="term" value="F:ATP hydrolysis activity"/>
    <property type="evidence" value="ECO:0007669"/>
    <property type="project" value="InterPro"/>
</dbReference>
<dbReference type="GO" id="GO:0005388">
    <property type="term" value="F:P-type calcium transporter activity"/>
    <property type="evidence" value="ECO:0007669"/>
    <property type="project" value="TreeGrafter"/>
</dbReference>
<reference evidence="6" key="1">
    <citation type="submission" date="2020-08" db="EMBL/GenBank/DDBJ databases">
        <title>Plant Genome Project.</title>
        <authorList>
            <person name="Zhang R.-G."/>
        </authorList>
    </citation>
    <scope>NUCLEOTIDE SEQUENCE</scope>
    <source>
        <strain evidence="6">WSP0</strain>
        <tissue evidence="6">Leaf</tissue>
    </source>
</reference>
<dbReference type="InterPro" id="IPR023299">
    <property type="entry name" value="ATPase_P-typ_cyto_dom_N"/>
</dbReference>
<keyword evidence="4" id="KW-1133">Transmembrane helix</keyword>
<evidence type="ECO:0000313" key="6">
    <source>
        <dbReference type="EMBL" id="KAG5528878.1"/>
    </source>
</evidence>
<dbReference type="PANTHER" id="PTHR24093:SF474">
    <property type="entry name" value="CALCIUM-TRANSPORTING ATPASE 2, PLASMA MEMBRANE-TYPE"/>
    <property type="match status" value="1"/>
</dbReference>
<dbReference type="PANTHER" id="PTHR24093">
    <property type="entry name" value="CATION TRANSPORTING ATPASE"/>
    <property type="match status" value="1"/>
</dbReference>
<sequence>MVAVPEGLPLAVTLSLAFAMKKMMNDKALVRHLAACETMGSATCICSDKTGTLTTNHLTVVKACIGGKIKEISSSMDTSTCRSEILDSSLKMLIQSIFNNTGGDIVKNEDNKIEVLGTPTEMSVLEFGLFLGGVFKPEQQETKLLIA</sequence>
<organism evidence="6 7">
    <name type="scientific">Rhododendron griersonianum</name>
    <dbReference type="NCBI Taxonomy" id="479676"/>
    <lineage>
        <taxon>Eukaryota</taxon>
        <taxon>Viridiplantae</taxon>
        <taxon>Streptophyta</taxon>
        <taxon>Embryophyta</taxon>
        <taxon>Tracheophyta</taxon>
        <taxon>Spermatophyta</taxon>
        <taxon>Magnoliopsida</taxon>
        <taxon>eudicotyledons</taxon>
        <taxon>Gunneridae</taxon>
        <taxon>Pentapetalae</taxon>
        <taxon>asterids</taxon>
        <taxon>Ericales</taxon>
        <taxon>Ericaceae</taxon>
        <taxon>Ericoideae</taxon>
        <taxon>Rhodoreae</taxon>
        <taxon>Rhododendron</taxon>
    </lineage>
</organism>
<name>A0AAV6IJQ9_9ERIC</name>
<gene>
    <name evidence="6" type="ORF">RHGRI_029516</name>
</gene>
<evidence type="ECO:0008006" key="8">
    <source>
        <dbReference type="Google" id="ProtNLM"/>
    </source>
</evidence>
<dbReference type="InterPro" id="IPR023298">
    <property type="entry name" value="ATPase_P-typ_TM_dom_sf"/>
</dbReference>
<dbReference type="GO" id="GO:0005524">
    <property type="term" value="F:ATP binding"/>
    <property type="evidence" value="ECO:0007669"/>
    <property type="project" value="InterPro"/>
</dbReference>
<dbReference type="Proteomes" id="UP000823749">
    <property type="component" value="Chromosome 10"/>
</dbReference>
<dbReference type="InterPro" id="IPR023214">
    <property type="entry name" value="HAD_sf"/>
</dbReference>
<dbReference type="PROSITE" id="PS00154">
    <property type="entry name" value="ATPASE_E1_E2"/>
    <property type="match status" value="1"/>
</dbReference>
<keyword evidence="7" id="KW-1185">Reference proteome</keyword>
<evidence type="ECO:0000313" key="7">
    <source>
        <dbReference type="Proteomes" id="UP000823749"/>
    </source>
</evidence>
<dbReference type="InterPro" id="IPR001757">
    <property type="entry name" value="P_typ_ATPase"/>
</dbReference>
<dbReference type="GO" id="GO:0005886">
    <property type="term" value="C:plasma membrane"/>
    <property type="evidence" value="ECO:0007669"/>
    <property type="project" value="TreeGrafter"/>
</dbReference>
<protein>
    <recommendedName>
        <fullName evidence="8">Calcium-transporting ATPase</fullName>
    </recommendedName>
</protein>
<evidence type="ECO:0000256" key="4">
    <source>
        <dbReference type="ARBA" id="ARBA00022989"/>
    </source>
</evidence>
<dbReference type="EMBL" id="JACTNZ010000010">
    <property type="protein sequence ID" value="KAG5528878.1"/>
    <property type="molecule type" value="Genomic_DNA"/>
</dbReference>
<evidence type="ECO:0000256" key="5">
    <source>
        <dbReference type="ARBA" id="ARBA00023136"/>
    </source>
</evidence>
<keyword evidence="3" id="KW-0460">Magnesium</keyword>
<dbReference type="Gene3D" id="3.40.50.1000">
    <property type="entry name" value="HAD superfamily/HAD-like"/>
    <property type="match status" value="1"/>
</dbReference>
<evidence type="ECO:0000256" key="3">
    <source>
        <dbReference type="ARBA" id="ARBA00022842"/>
    </source>
</evidence>
<comment type="subcellular location">
    <subcellularLocation>
        <location evidence="1">Membrane</location>
    </subcellularLocation>
</comment>
<dbReference type="InterPro" id="IPR018303">
    <property type="entry name" value="ATPase_P-typ_P_site"/>
</dbReference>
<evidence type="ECO:0000256" key="1">
    <source>
        <dbReference type="ARBA" id="ARBA00004370"/>
    </source>
</evidence>
<dbReference type="NCBIfam" id="TIGR01494">
    <property type="entry name" value="ATPase_P-type"/>
    <property type="match status" value="1"/>
</dbReference>
<proteinExistence type="predicted"/>
<dbReference type="AlphaFoldDB" id="A0AAV6IJQ9"/>
<dbReference type="SUPFAM" id="SSF81665">
    <property type="entry name" value="Calcium ATPase, transmembrane domain M"/>
    <property type="match status" value="1"/>
</dbReference>
<keyword evidence="2" id="KW-0812">Transmembrane</keyword>
<accession>A0AAV6IJQ9</accession>
<comment type="caution">
    <text evidence="6">The sequence shown here is derived from an EMBL/GenBank/DDBJ whole genome shotgun (WGS) entry which is preliminary data.</text>
</comment>